<feature type="domain" description="Peptidase C39-like" evidence="2">
    <location>
        <begin position="113"/>
        <end position="247"/>
    </location>
</feature>
<keyword evidence="4" id="KW-1185">Reference proteome</keyword>
<dbReference type="OrthoDB" id="3186156at2"/>
<keyword evidence="1" id="KW-1133">Transmembrane helix</keyword>
<evidence type="ECO:0000256" key="1">
    <source>
        <dbReference type="SAM" id="Phobius"/>
    </source>
</evidence>
<evidence type="ECO:0000313" key="4">
    <source>
        <dbReference type="Proteomes" id="UP000243494"/>
    </source>
</evidence>
<protein>
    <recommendedName>
        <fullName evidence="2">Peptidase C39-like domain-containing protein</fullName>
    </recommendedName>
</protein>
<proteinExistence type="predicted"/>
<comment type="caution">
    <text evidence="3">The sequence shown here is derived from an EMBL/GenBank/DDBJ whole genome shotgun (WGS) entry which is preliminary data.</text>
</comment>
<feature type="transmembrane region" description="Helical" evidence="1">
    <location>
        <begin position="7"/>
        <end position="27"/>
    </location>
</feature>
<dbReference type="Gene3D" id="3.90.70.10">
    <property type="entry name" value="Cysteine proteinases"/>
    <property type="match status" value="1"/>
</dbReference>
<dbReference type="AlphaFoldDB" id="A0A371IVE8"/>
<dbReference type="InterPro" id="IPR039564">
    <property type="entry name" value="Peptidase_C39-like"/>
</dbReference>
<dbReference type="Pfam" id="PF13529">
    <property type="entry name" value="Peptidase_C39_2"/>
    <property type="match status" value="1"/>
</dbReference>
<keyword evidence="1" id="KW-0812">Transmembrane</keyword>
<evidence type="ECO:0000313" key="3">
    <source>
        <dbReference type="EMBL" id="RDY24462.1"/>
    </source>
</evidence>
<organism evidence="3 4">
    <name type="scientific">Romboutsia maritimum</name>
    <dbReference type="NCBI Taxonomy" id="2020948"/>
    <lineage>
        <taxon>Bacteria</taxon>
        <taxon>Bacillati</taxon>
        <taxon>Bacillota</taxon>
        <taxon>Clostridia</taxon>
        <taxon>Peptostreptococcales</taxon>
        <taxon>Peptostreptococcaceae</taxon>
        <taxon>Romboutsia</taxon>
    </lineage>
</organism>
<dbReference type="EMBL" id="NOJZ02000003">
    <property type="protein sequence ID" value="RDY24462.1"/>
    <property type="molecule type" value="Genomic_DNA"/>
</dbReference>
<gene>
    <name evidence="3" type="ORF">CHF27_003185</name>
</gene>
<reference evidence="3 4" key="1">
    <citation type="journal article" date="2017" name="Genome Announc.">
        <title>Draft Genome Sequence of Romboutsia maritimum sp. nov. Strain CCRI-22766(T), Isolated from Coastal Estuarine Mud.</title>
        <authorList>
            <person name="Maheux A.F."/>
            <person name="Boudreau D.K."/>
            <person name="Berube E."/>
            <person name="Boissinot M."/>
            <person name="Raymond F."/>
            <person name="Brodeur S."/>
            <person name="Corbeil J."/>
            <person name="Brightwell G."/>
            <person name="Broda D."/>
            <person name="Omar R.F."/>
            <person name="Bergeron M.G."/>
        </authorList>
    </citation>
    <scope>NUCLEOTIDE SEQUENCE [LARGE SCALE GENOMIC DNA]</scope>
    <source>
        <strain evidence="3 4">CCRI-22766</strain>
    </source>
</reference>
<sequence>MQNKYKLKYAILFILITVMAFIAYSMLVEYNYEKLKSNILNTNDINKKILVENSKEYPKIKQILNNINLYPISLVNLASNNIEAIDFVADYPKYTKKIVRGDISVKEDYKKGEIPLFLQWDKRWGYDKYGDEFIAVNGCGPTSLAMVAVGLTGNTDINPKAVANYSRKNGYLVNKVGTKWSIMIEGAKHFGIMGREISLSESIIISNLQNGHPIIASMGSGEFTSEGHFIVLSGISNDGKIIVNDSNSKIKSEKTWDIDVFMKESKNLWAFDRI</sequence>
<name>A0A371IVE8_9FIRM</name>
<keyword evidence="1" id="KW-0472">Membrane</keyword>
<accession>A0A371IVE8</accession>
<dbReference type="Proteomes" id="UP000243494">
    <property type="component" value="Unassembled WGS sequence"/>
</dbReference>
<evidence type="ECO:0000259" key="2">
    <source>
        <dbReference type="Pfam" id="PF13529"/>
    </source>
</evidence>